<dbReference type="Gene3D" id="3.30.810.10">
    <property type="entry name" value="2-Layer Sandwich"/>
    <property type="match status" value="1"/>
</dbReference>
<dbReference type="InParanoid" id="A0A078B9H0"/>
<keyword evidence="5" id="KW-1185">Reference proteome</keyword>
<dbReference type="Gene3D" id="3.30.800.10">
    <property type="entry name" value="Phosphatidylinositol Phosphate Kinase II Beta"/>
    <property type="match status" value="1"/>
</dbReference>
<proteinExistence type="predicted"/>
<evidence type="ECO:0000259" key="3">
    <source>
        <dbReference type="PROSITE" id="PS51455"/>
    </source>
</evidence>
<dbReference type="PROSITE" id="PS51455">
    <property type="entry name" value="PIPK"/>
    <property type="match status" value="1"/>
</dbReference>
<reference evidence="4 5" key="1">
    <citation type="submission" date="2014-06" db="EMBL/GenBank/DDBJ databases">
        <authorList>
            <person name="Swart Estienne"/>
        </authorList>
    </citation>
    <scope>NUCLEOTIDE SEQUENCE [LARGE SCALE GENOMIC DNA]</scope>
    <source>
        <strain evidence="4 5">130c</strain>
    </source>
</reference>
<dbReference type="InterPro" id="IPR023610">
    <property type="entry name" value="PInositol-4/5-P-5/4-kinase"/>
</dbReference>
<name>A0A078B9H0_STYLE</name>
<keyword evidence="1" id="KW-0418">Kinase</keyword>
<dbReference type="EMBL" id="CCKQ01019158">
    <property type="protein sequence ID" value="CDW91170.1"/>
    <property type="molecule type" value="Genomic_DNA"/>
</dbReference>
<evidence type="ECO:0000313" key="4">
    <source>
        <dbReference type="EMBL" id="CDW91170.1"/>
    </source>
</evidence>
<dbReference type="InterPro" id="IPR002498">
    <property type="entry name" value="PInositol-4-P-4/5-kinase_core"/>
</dbReference>
<evidence type="ECO:0000313" key="5">
    <source>
        <dbReference type="Proteomes" id="UP000039865"/>
    </source>
</evidence>
<keyword evidence="2" id="KW-1133">Transmembrane helix</keyword>
<evidence type="ECO:0000256" key="1">
    <source>
        <dbReference type="PROSITE-ProRule" id="PRU00781"/>
    </source>
</evidence>
<dbReference type="OrthoDB" id="416009at2759"/>
<dbReference type="GO" id="GO:0046854">
    <property type="term" value="P:phosphatidylinositol phosphate biosynthetic process"/>
    <property type="evidence" value="ECO:0007669"/>
    <property type="project" value="TreeGrafter"/>
</dbReference>
<feature type="transmembrane region" description="Helical" evidence="2">
    <location>
        <begin position="25"/>
        <end position="46"/>
    </location>
</feature>
<sequence>MSLIENDPELYPKNINLQVPQWLDTLSICFSIFNLSLAGITIVFQFRHPKSRRNMGRFFLLILILQTLDKTNIFIQELFFRDLSVVFYEVKYDIEPKQFETKLCIFFGFIKTIVDFLCQFYCLWLAVLIKQILKDPIHRLNRYIYFYHGLTFIICMLLVFYVQLSNGFGVEETMQCGIKHTPGLDDEYILLVPFLLVPIDIWLTIKIMRQTPFIVRQSAYLIVDHASFLCLATCTLCERTFFGYAIRFYKWVFRIDQEPKPLIQFKANDSFKNMIDGQTDGTINKTPLLSSNANLDSDEDDFEAGNNQVELKDDIDIEDEQKFKKLIGITDEPPAEFQLVDADPLAVKLEKDNDVNHIIDMAEFFKKFEDICATDVTNGNKVQVKITEYCPELLRPIRKHSGYSEEYLMNSFSPRENYAEMTKFQEGSGKSASFFFFTANKKFVIKTLKDSELELLARKGVLEKYYNHITKYPKSLLARYYAVLKVKIKYMQPINIIIMDNLMGDHAEDAFRVYDLKGSTFNRMNSNPSSDLSVRKDLNFLDDRSMRMQVKPKIKKEILRRMERDKEFLKTCELMDYSLLIIFFKKGLQEMRAGSSSYRKVSMVVRTESEGNGKVVVFQEIKEELPNRQNSLNIFGVSPSINPHPQIENDDIPDEKSNSILEHLGNNQNNSKDQIRFNNPRTDEFIQFTSDQDPNLYYRIGIIDYLQKYNRRKQLETKWLELRNRHVAPDTFSCVHPKLYGDRFYKFMQTNLFTPEAQRP</sequence>
<dbReference type="Pfam" id="PF01504">
    <property type="entry name" value="PIP5K"/>
    <property type="match status" value="1"/>
</dbReference>
<keyword evidence="2" id="KW-0812">Transmembrane</keyword>
<dbReference type="CDD" id="cd00139">
    <property type="entry name" value="PIPKc"/>
    <property type="match status" value="1"/>
</dbReference>
<keyword evidence="1" id="KW-0547">Nucleotide-binding</keyword>
<dbReference type="PANTHER" id="PTHR23086">
    <property type="entry name" value="PHOSPHATIDYLINOSITOL-4-PHOSPHATE 5-KINASE"/>
    <property type="match status" value="1"/>
</dbReference>
<dbReference type="InterPro" id="IPR027483">
    <property type="entry name" value="PInositol-4-P-4/5-kinase_C_sf"/>
</dbReference>
<organism evidence="4 5">
    <name type="scientific">Stylonychia lemnae</name>
    <name type="common">Ciliate</name>
    <dbReference type="NCBI Taxonomy" id="5949"/>
    <lineage>
        <taxon>Eukaryota</taxon>
        <taxon>Sar</taxon>
        <taxon>Alveolata</taxon>
        <taxon>Ciliophora</taxon>
        <taxon>Intramacronucleata</taxon>
        <taxon>Spirotrichea</taxon>
        <taxon>Stichotrichia</taxon>
        <taxon>Sporadotrichida</taxon>
        <taxon>Oxytrichidae</taxon>
        <taxon>Stylonychinae</taxon>
        <taxon>Stylonychia</taxon>
    </lineage>
</organism>
<dbReference type="SUPFAM" id="SSF56104">
    <property type="entry name" value="SAICAR synthase-like"/>
    <property type="match status" value="1"/>
</dbReference>
<accession>A0A078B9H0</accession>
<dbReference type="GO" id="GO:0005886">
    <property type="term" value="C:plasma membrane"/>
    <property type="evidence" value="ECO:0007669"/>
    <property type="project" value="TreeGrafter"/>
</dbReference>
<dbReference type="InterPro" id="IPR027484">
    <property type="entry name" value="PInositol-4-P-5-kinase_N"/>
</dbReference>
<gene>
    <name evidence="4" type="primary">Contig11554.g12361</name>
    <name evidence="4" type="ORF">STYLEM_20322</name>
</gene>
<dbReference type="AlphaFoldDB" id="A0A078B9H0"/>
<feature type="transmembrane region" description="Helical" evidence="2">
    <location>
        <begin position="188"/>
        <end position="208"/>
    </location>
</feature>
<keyword evidence="2" id="KW-0472">Membrane</keyword>
<keyword evidence="1" id="KW-0067">ATP-binding</keyword>
<dbReference type="GO" id="GO:0016308">
    <property type="term" value="F:1-phosphatidylinositol-4-phosphate 5-kinase activity"/>
    <property type="evidence" value="ECO:0007669"/>
    <property type="project" value="TreeGrafter"/>
</dbReference>
<feature type="transmembrane region" description="Helical" evidence="2">
    <location>
        <begin position="145"/>
        <end position="164"/>
    </location>
</feature>
<keyword evidence="1" id="KW-0808">Transferase</keyword>
<dbReference type="SMART" id="SM00330">
    <property type="entry name" value="PIPKc"/>
    <property type="match status" value="1"/>
</dbReference>
<feature type="transmembrane region" description="Helical" evidence="2">
    <location>
        <begin position="105"/>
        <end position="133"/>
    </location>
</feature>
<dbReference type="PANTHER" id="PTHR23086:SF8">
    <property type="entry name" value="PHOSPHATIDYLINOSITOL 5-PHOSPHATE 4-KINASE, ISOFORM A"/>
    <property type="match status" value="1"/>
</dbReference>
<dbReference type="GO" id="GO:0005524">
    <property type="term" value="F:ATP binding"/>
    <property type="evidence" value="ECO:0007669"/>
    <property type="project" value="UniProtKB-UniRule"/>
</dbReference>
<feature type="domain" description="PIPK" evidence="3">
    <location>
        <begin position="317"/>
        <end position="752"/>
    </location>
</feature>
<evidence type="ECO:0000256" key="2">
    <source>
        <dbReference type="SAM" id="Phobius"/>
    </source>
</evidence>
<dbReference type="Proteomes" id="UP000039865">
    <property type="component" value="Unassembled WGS sequence"/>
</dbReference>
<protein>
    <submittedName>
        <fullName evidence="4">Saicar synthase-like protein</fullName>
    </submittedName>
</protein>